<proteinExistence type="inferred from homology"/>
<dbReference type="PANTHER" id="PTHR12176">
    <property type="entry name" value="SAM-DEPENDENT METHYLTRANSFERASE SUPERFAMILY PROTEIN"/>
    <property type="match status" value="1"/>
</dbReference>
<evidence type="ECO:0000256" key="1">
    <source>
        <dbReference type="ARBA" id="ARBA00008361"/>
    </source>
</evidence>
<dbReference type="Gene3D" id="3.40.50.150">
    <property type="entry name" value="Vaccinia Virus protein VP39"/>
    <property type="match status" value="1"/>
</dbReference>
<evidence type="ECO:0000256" key="3">
    <source>
        <dbReference type="ARBA" id="ARBA00022679"/>
    </source>
</evidence>
<dbReference type="AlphaFoldDB" id="A0A9N8EU05"/>
<evidence type="ECO:0000313" key="6">
    <source>
        <dbReference type="Proteomes" id="UP001153069"/>
    </source>
</evidence>
<feature type="region of interest" description="Disordered" evidence="4">
    <location>
        <begin position="152"/>
        <end position="174"/>
    </location>
</feature>
<comment type="similarity">
    <text evidence="1">Belongs to the methyltransferase superfamily.</text>
</comment>
<dbReference type="PANTHER" id="PTHR12176:SF79">
    <property type="entry name" value="METHYLTRANSFERASE TYPE 11 DOMAIN-CONTAINING PROTEIN"/>
    <property type="match status" value="1"/>
</dbReference>
<reference evidence="5" key="1">
    <citation type="submission" date="2020-06" db="EMBL/GenBank/DDBJ databases">
        <authorList>
            <consortium name="Plant Systems Biology data submission"/>
        </authorList>
    </citation>
    <scope>NUCLEOTIDE SEQUENCE</scope>
    <source>
        <strain evidence="5">D6</strain>
    </source>
</reference>
<dbReference type="Proteomes" id="UP001153069">
    <property type="component" value="Unassembled WGS sequence"/>
</dbReference>
<organism evidence="5 6">
    <name type="scientific">Seminavis robusta</name>
    <dbReference type="NCBI Taxonomy" id="568900"/>
    <lineage>
        <taxon>Eukaryota</taxon>
        <taxon>Sar</taxon>
        <taxon>Stramenopiles</taxon>
        <taxon>Ochrophyta</taxon>
        <taxon>Bacillariophyta</taxon>
        <taxon>Bacillariophyceae</taxon>
        <taxon>Bacillariophycidae</taxon>
        <taxon>Naviculales</taxon>
        <taxon>Naviculaceae</taxon>
        <taxon>Seminavis</taxon>
    </lineage>
</organism>
<keyword evidence="6" id="KW-1185">Reference proteome</keyword>
<evidence type="ECO:0000256" key="4">
    <source>
        <dbReference type="SAM" id="MobiDB-lite"/>
    </source>
</evidence>
<evidence type="ECO:0000256" key="2">
    <source>
        <dbReference type="ARBA" id="ARBA00022603"/>
    </source>
</evidence>
<accession>A0A9N8EU05</accession>
<keyword evidence="3" id="KW-0808">Transferase</keyword>
<dbReference type="InterPro" id="IPR051419">
    <property type="entry name" value="Lys/N-term_MeTrsfase_sf"/>
</dbReference>
<dbReference type="InterPro" id="IPR029063">
    <property type="entry name" value="SAM-dependent_MTases_sf"/>
</dbReference>
<gene>
    <name evidence="5" type="ORF">SEMRO_1683_G290910.2</name>
</gene>
<dbReference type="SUPFAM" id="SSF53335">
    <property type="entry name" value="S-adenosyl-L-methionine-dependent methyltransferases"/>
    <property type="match status" value="1"/>
</dbReference>
<dbReference type="GO" id="GO:0008168">
    <property type="term" value="F:methyltransferase activity"/>
    <property type="evidence" value="ECO:0007669"/>
    <property type="project" value="UniProtKB-KW"/>
</dbReference>
<dbReference type="GO" id="GO:0032259">
    <property type="term" value="P:methylation"/>
    <property type="evidence" value="ECO:0007669"/>
    <property type="project" value="UniProtKB-KW"/>
</dbReference>
<evidence type="ECO:0000313" key="5">
    <source>
        <dbReference type="EMBL" id="CAB9525484.1"/>
    </source>
</evidence>
<comment type="caution">
    <text evidence="5">The sequence shown here is derived from an EMBL/GenBank/DDBJ whole genome shotgun (WGS) entry which is preliminary data.</text>
</comment>
<dbReference type="OrthoDB" id="411785at2759"/>
<protein>
    <submittedName>
        <fullName evidence="5">Uncharacterized protein</fullName>
    </submittedName>
</protein>
<dbReference type="EMBL" id="CAICTM010001681">
    <property type="protein sequence ID" value="CAB9525484.1"/>
    <property type="molecule type" value="Genomic_DNA"/>
</dbReference>
<keyword evidence="2" id="KW-0489">Methyltransferase</keyword>
<name>A0A9N8EU05_9STRA</name>
<sequence length="360" mass="40931">MAELPSEGAPSSSLSVVQAQNKKTIDFWNDLYQKDATHHKEWILHPSNDILQRLMEALPRHNNNGEGYHVLEIGCGTSTLSRDFWRVCRQESTKRDLSSVSVCATDVSSVCIEQNQQRDQEDIQREQQPMMDYLDASILEYRVLNIAEPLFPHKNNGDDDNHPNGPDNSKSTVQPKSFDMIIDKGCLDTFAFRTRQRGDQKNVLVQSVLDNVFDLLKDGDNDNNTEPGVYVSISPRAKFRALQKYPGFSKVQRIPLGVGKVKAELMESNAHSNNSHGQDSPDDSKKERETLYMYVCTKQPNFHPQQGHQRNQLAMVPEDSEACPVCGVKFHEFRKGEDINGRGGKFWTRIFRGHTRHCKG</sequence>